<dbReference type="Gene3D" id="3.30.950.10">
    <property type="entry name" value="Methyltransferase, Cobalt-precorrin-4 Transmethylase, Domain 2"/>
    <property type="match status" value="1"/>
</dbReference>
<dbReference type="Pfam" id="PF00590">
    <property type="entry name" value="TP_methylase"/>
    <property type="match status" value="1"/>
</dbReference>
<dbReference type="Proteomes" id="UP000278031">
    <property type="component" value="Unassembled WGS sequence"/>
</dbReference>
<dbReference type="PANTHER" id="PTHR10882">
    <property type="entry name" value="DIPHTHINE SYNTHASE"/>
    <property type="match status" value="1"/>
</dbReference>
<comment type="similarity">
    <text evidence="2">Belongs to the diphthine synthase family.</text>
</comment>
<dbReference type="SUPFAM" id="SSF53790">
    <property type="entry name" value="Tetrapyrrole methylase"/>
    <property type="match status" value="1"/>
</dbReference>
<dbReference type="EMBL" id="QMWP01000058">
    <property type="protein sequence ID" value="RLG70501.1"/>
    <property type="molecule type" value="Genomic_DNA"/>
</dbReference>
<feature type="binding site" evidence="6">
    <location>
        <position position="164"/>
    </location>
    <ligand>
        <name>S-adenosyl-L-methionine</name>
        <dbReference type="ChEBI" id="CHEBI:59789"/>
    </ligand>
</feature>
<evidence type="ECO:0000256" key="5">
    <source>
        <dbReference type="ARBA" id="ARBA00022691"/>
    </source>
</evidence>
<feature type="binding site" evidence="6">
    <location>
        <position position="232"/>
    </location>
    <ligand>
        <name>S-adenosyl-L-methionine</name>
        <dbReference type="ChEBI" id="CHEBI:59789"/>
    </ligand>
</feature>
<dbReference type="InterPro" id="IPR014776">
    <property type="entry name" value="4pyrrole_Mease_sub2"/>
</dbReference>
<feature type="binding site" evidence="6">
    <location>
        <begin position="113"/>
        <end position="114"/>
    </location>
    <ligand>
        <name>S-adenosyl-L-methionine</name>
        <dbReference type="ChEBI" id="CHEBI:59789"/>
    </ligand>
</feature>
<reference evidence="8 9" key="1">
    <citation type="submission" date="2018-06" db="EMBL/GenBank/DDBJ databases">
        <title>Extensive metabolic versatility and redundancy in microbially diverse, dynamic hydrothermal sediments.</title>
        <authorList>
            <person name="Dombrowski N."/>
            <person name="Teske A."/>
            <person name="Baker B.J."/>
        </authorList>
    </citation>
    <scope>NUCLEOTIDE SEQUENCE [LARGE SCALE GENOMIC DNA]</scope>
    <source>
        <strain evidence="8">B51_G17</strain>
    </source>
</reference>
<dbReference type="EC" id="2.1.1.98" evidence="8"/>
<keyword evidence="5 6" id="KW-0949">S-adenosyl-L-methionine</keyword>
<keyword evidence="3 8" id="KW-0489">Methyltransferase</keyword>
<evidence type="ECO:0000313" key="9">
    <source>
        <dbReference type="Proteomes" id="UP000278031"/>
    </source>
</evidence>
<comment type="pathway">
    <text evidence="1">Protein modification; peptidyl-diphthamide biosynthesis.</text>
</comment>
<dbReference type="InterPro" id="IPR014777">
    <property type="entry name" value="4pyrrole_Mease_sub1"/>
</dbReference>
<evidence type="ECO:0000256" key="1">
    <source>
        <dbReference type="ARBA" id="ARBA00005156"/>
    </source>
</evidence>
<dbReference type="NCBIfam" id="TIGR00522">
    <property type="entry name" value="dph5"/>
    <property type="match status" value="1"/>
</dbReference>
<feature type="binding site" evidence="6">
    <location>
        <position position="10"/>
    </location>
    <ligand>
        <name>S-adenosyl-L-methionine</name>
        <dbReference type="ChEBI" id="CHEBI:59789"/>
    </ligand>
</feature>
<accession>A0A497JHD1</accession>
<dbReference type="PIRSF" id="PIRSF036432">
    <property type="entry name" value="Diphthine_synth"/>
    <property type="match status" value="1"/>
</dbReference>
<dbReference type="GO" id="GO:0017183">
    <property type="term" value="P:protein histidyl modification to diphthamide"/>
    <property type="evidence" value="ECO:0007669"/>
    <property type="project" value="UniProtKB-UniPathway"/>
</dbReference>
<dbReference type="GO" id="GO:0004164">
    <property type="term" value="F:diphthine synthase activity"/>
    <property type="evidence" value="ECO:0007669"/>
    <property type="project" value="UniProtKB-EC"/>
</dbReference>
<dbReference type="InterPro" id="IPR000878">
    <property type="entry name" value="4pyrrol_Mease"/>
</dbReference>
<evidence type="ECO:0000256" key="6">
    <source>
        <dbReference type="PIRSR" id="PIRSR036432-1"/>
    </source>
</evidence>
<dbReference type="AlphaFoldDB" id="A0A497JHD1"/>
<protein>
    <submittedName>
        <fullName evidence="8">Diphthine synthase</fullName>
        <ecNumber evidence="8">2.1.1.98</ecNumber>
    </submittedName>
</protein>
<dbReference type="UniPathway" id="UPA00559"/>
<feature type="binding site" evidence="6">
    <location>
        <position position="205"/>
    </location>
    <ligand>
        <name>S-adenosyl-L-methionine</name>
        <dbReference type="ChEBI" id="CHEBI:59789"/>
    </ligand>
</feature>
<gene>
    <name evidence="8" type="primary">dph5</name>
    <name evidence="8" type="ORF">DRO04_01865</name>
</gene>
<name>A0A497JHD1_9ARCH</name>
<evidence type="ECO:0000313" key="8">
    <source>
        <dbReference type="EMBL" id="RLG70501.1"/>
    </source>
</evidence>
<dbReference type="InterPro" id="IPR035996">
    <property type="entry name" value="4pyrrol_Methylase_sf"/>
</dbReference>
<evidence type="ECO:0000256" key="4">
    <source>
        <dbReference type="ARBA" id="ARBA00022679"/>
    </source>
</evidence>
<dbReference type="CDD" id="cd11647">
    <property type="entry name" value="DHP5_DphB"/>
    <property type="match status" value="1"/>
</dbReference>
<dbReference type="PANTHER" id="PTHR10882:SF0">
    <property type="entry name" value="DIPHTHINE METHYL ESTER SYNTHASE"/>
    <property type="match status" value="1"/>
</dbReference>
<dbReference type="GO" id="GO:0032259">
    <property type="term" value="P:methylation"/>
    <property type="evidence" value="ECO:0007669"/>
    <property type="project" value="UniProtKB-KW"/>
</dbReference>
<evidence type="ECO:0000256" key="2">
    <source>
        <dbReference type="ARBA" id="ARBA00006729"/>
    </source>
</evidence>
<organism evidence="8 9">
    <name type="scientific">Candidatus Iainarchaeum sp</name>
    <dbReference type="NCBI Taxonomy" id="3101447"/>
    <lineage>
        <taxon>Archaea</taxon>
        <taxon>Candidatus Iainarchaeota</taxon>
        <taxon>Candidatus Iainarchaeia</taxon>
        <taxon>Candidatus Iainarchaeales</taxon>
        <taxon>Candidatus Iainarchaeaceae</taxon>
        <taxon>Candidatus Iainarchaeum</taxon>
    </lineage>
</organism>
<dbReference type="Gene3D" id="3.40.1010.10">
    <property type="entry name" value="Cobalt-precorrin-4 Transmethylase, Domain 1"/>
    <property type="match status" value="1"/>
</dbReference>
<feature type="domain" description="Tetrapyrrole methylase" evidence="7">
    <location>
        <begin position="2"/>
        <end position="216"/>
    </location>
</feature>
<sequence length="252" mass="28856">MMLIICGIGLKPKHITLEAVERLKECDRIFIEAYTSYFAEGSAKDLEKITGKKIFPLYREDLEGNLENFLDMAKRNKIALLILGNVFSATTHMQIYYEAKKKGIKTEILPGISILNFVGKTGLEEYKFGRIVSIPFWQQNYKPKSFYAYIKNNISSALHTLCLLDLRISKEEKRFMTINEALEILRKVDEEKILSNRLCIAMCGVSSAAEEIVAERFEDLSRKDFSKKAFPQCLIICAELNEKEKEFVGLLG</sequence>
<evidence type="ECO:0000256" key="3">
    <source>
        <dbReference type="ARBA" id="ARBA00022603"/>
    </source>
</evidence>
<dbReference type="InterPro" id="IPR004551">
    <property type="entry name" value="Dphthn_synthase"/>
</dbReference>
<evidence type="ECO:0000259" key="7">
    <source>
        <dbReference type="Pfam" id="PF00590"/>
    </source>
</evidence>
<comment type="caution">
    <text evidence="8">The sequence shown here is derived from an EMBL/GenBank/DDBJ whole genome shotgun (WGS) entry which is preliminary data.</text>
</comment>
<proteinExistence type="inferred from homology"/>
<keyword evidence="4 8" id="KW-0808">Transferase</keyword>